<dbReference type="EMBL" id="CP039690">
    <property type="protein sequence ID" value="QCI69420.1"/>
    <property type="molecule type" value="Genomic_DNA"/>
</dbReference>
<keyword evidence="5" id="KW-0812">Transmembrane</keyword>
<dbReference type="InterPro" id="IPR004843">
    <property type="entry name" value="Calcineurin-like_PHP"/>
</dbReference>
<protein>
    <submittedName>
        <fullName evidence="7">Metallophosphoesterase</fullName>
    </submittedName>
</protein>
<accession>A0A4D7BEF3</accession>
<evidence type="ECO:0000313" key="8">
    <source>
        <dbReference type="Proteomes" id="UP000298781"/>
    </source>
</evidence>
<evidence type="ECO:0000256" key="4">
    <source>
        <dbReference type="ARBA" id="ARBA00025742"/>
    </source>
</evidence>
<proteinExistence type="inferred from homology"/>
<dbReference type="Proteomes" id="UP000298781">
    <property type="component" value="Chromosome"/>
</dbReference>
<dbReference type="KEGG" id="pstg:E8M01_25400"/>
<reference evidence="7 8" key="1">
    <citation type="submission" date="2019-04" db="EMBL/GenBank/DDBJ databases">
        <title>Phreatobacter aquaticus sp. nov.</title>
        <authorList>
            <person name="Choi A."/>
        </authorList>
    </citation>
    <scope>NUCLEOTIDE SEQUENCE [LARGE SCALE GENOMIC DNA]</scope>
    <source>
        <strain evidence="7 8">KCTC 52518</strain>
    </source>
</reference>
<dbReference type="Pfam" id="PF00149">
    <property type="entry name" value="Metallophos"/>
    <property type="match status" value="1"/>
</dbReference>
<dbReference type="AlphaFoldDB" id="A0A4D7BEF3"/>
<evidence type="ECO:0000256" key="5">
    <source>
        <dbReference type="SAM" id="Phobius"/>
    </source>
</evidence>
<keyword evidence="3" id="KW-0408">Iron</keyword>
<keyword evidence="2" id="KW-0378">Hydrolase</keyword>
<keyword evidence="8" id="KW-1185">Reference proteome</keyword>
<dbReference type="InterPro" id="IPR029052">
    <property type="entry name" value="Metallo-depent_PP-like"/>
</dbReference>
<comment type="similarity">
    <text evidence="4">Belongs to the cyclic nucleotide phosphodiesterase class-III family.</text>
</comment>
<feature type="transmembrane region" description="Helical" evidence="5">
    <location>
        <begin position="191"/>
        <end position="215"/>
    </location>
</feature>
<dbReference type="Gene3D" id="3.60.21.10">
    <property type="match status" value="2"/>
</dbReference>
<keyword evidence="5" id="KW-0472">Membrane</keyword>
<organism evidence="7 8">
    <name type="scientific">Phreatobacter stygius</name>
    <dbReference type="NCBI Taxonomy" id="1940610"/>
    <lineage>
        <taxon>Bacteria</taxon>
        <taxon>Pseudomonadati</taxon>
        <taxon>Pseudomonadota</taxon>
        <taxon>Alphaproteobacteria</taxon>
        <taxon>Hyphomicrobiales</taxon>
        <taxon>Phreatobacteraceae</taxon>
        <taxon>Phreatobacter</taxon>
    </lineage>
</organism>
<keyword evidence="5" id="KW-1133">Transmembrane helix</keyword>
<feature type="domain" description="Calcineurin-like phosphoesterase" evidence="6">
    <location>
        <begin position="247"/>
        <end position="344"/>
    </location>
</feature>
<evidence type="ECO:0000313" key="7">
    <source>
        <dbReference type="EMBL" id="QCI69420.1"/>
    </source>
</evidence>
<dbReference type="SUPFAM" id="SSF56300">
    <property type="entry name" value="Metallo-dependent phosphatases"/>
    <property type="match status" value="1"/>
</dbReference>
<feature type="transmembrane region" description="Helical" evidence="5">
    <location>
        <begin position="75"/>
        <end position="96"/>
    </location>
</feature>
<dbReference type="PANTHER" id="PTHR42988">
    <property type="entry name" value="PHOSPHOHYDROLASE"/>
    <property type="match status" value="1"/>
</dbReference>
<name>A0A4D7BEF3_9HYPH</name>
<dbReference type="GO" id="GO:0016787">
    <property type="term" value="F:hydrolase activity"/>
    <property type="evidence" value="ECO:0007669"/>
    <property type="project" value="UniProtKB-KW"/>
</dbReference>
<evidence type="ECO:0000256" key="3">
    <source>
        <dbReference type="ARBA" id="ARBA00023004"/>
    </source>
</evidence>
<dbReference type="InterPro" id="IPR050884">
    <property type="entry name" value="CNP_phosphodiesterase-III"/>
</dbReference>
<feature type="transmembrane region" description="Helical" evidence="5">
    <location>
        <begin position="41"/>
        <end position="63"/>
    </location>
</feature>
<dbReference type="GO" id="GO:0046872">
    <property type="term" value="F:metal ion binding"/>
    <property type="evidence" value="ECO:0007669"/>
    <property type="project" value="UniProtKB-KW"/>
</dbReference>
<keyword evidence="1" id="KW-0479">Metal-binding</keyword>
<dbReference type="PANTHER" id="PTHR42988:SF2">
    <property type="entry name" value="CYCLIC NUCLEOTIDE PHOSPHODIESTERASE CBUA0032-RELATED"/>
    <property type="match status" value="1"/>
</dbReference>
<sequence length="588" mass="62982">MKPIIDPRRGDIEDDALSTKRRSLFALAGTLVAEISLPKLIAAWFILIIGPGLILGLAPQVALGWASTLQAKITAPYAGLGALLLFLVVVAIGWFGGRPLFRAAESNFWQLNSLAVQPFYVICREALRHLAEKLLPADATEAGRATLRSATSAAAGVVLCCLSLAAVLHAWPSSAWVGDIADLASPHRLAMTALANSVVLIGAYLTAAALVWSLADAAMPQPRALRDFAAAGSPAASSSASPARSWRVAHLSDLHAVGEPYGLRIESGRSGPCGNGRIKALLERLELVHAAEPLDRILVTGDTTDAGRSAEWAAFFDALKLHPRLAERMLVLPGNHDLNVVDRANPARLDLPMSPNKRLRQLRVLSAMAAIQGAGVRVVDRVKGELGATLAAALKPHLASLTQFADTGSWRQAGRLSAVWLDVFPQVLPPETEDGLGIILLNSNADTHFSFTNALGLVSAEDVKAVEIALAHYPRARWIVALHHHLVEYPMPARALSERIGTALINGSWFVRRLSSLADRIVVMHGHRHLDWIGECAGLTIVSAPSPVMEASDTCETYFYVHTLVASEGGRLQLRRPERVVVKGASSE</sequence>
<feature type="transmembrane region" description="Helical" evidence="5">
    <location>
        <begin position="153"/>
        <end position="171"/>
    </location>
</feature>
<evidence type="ECO:0000256" key="2">
    <source>
        <dbReference type="ARBA" id="ARBA00022801"/>
    </source>
</evidence>
<gene>
    <name evidence="7" type="ORF">E8M01_25400</name>
</gene>
<evidence type="ECO:0000259" key="6">
    <source>
        <dbReference type="Pfam" id="PF00149"/>
    </source>
</evidence>
<dbReference type="OrthoDB" id="7235496at2"/>
<evidence type="ECO:0000256" key="1">
    <source>
        <dbReference type="ARBA" id="ARBA00022723"/>
    </source>
</evidence>